<dbReference type="EMBL" id="JNBQ01000003">
    <property type="protein sequence ID" value="KLN35643.1"/>
    <property type="molecule type" value="Genomic_DNA"/>
</dbReference>
<evidence type="ECO:0000256" key="5">
    <source>
        <dbReference type="ARBA" id="ARBA00022989"/>
    </source>
</evidence>
<dbReference type="PANTHER" id="PTHR42865">
    <property type="entry name" value="PROTON/GLUTAMATE-ASPARTATE SYMPORTER"/>
    <property type="match status" value="1"/>
</dbReference>
<keyword evidence="5 8" id="KW-1133">Transmembrane helix</keyword>
<dbReference type="GO" id="GO:0006835">
    <property type="term" value="P:dicarboxylic acid transport"/>
    <property type="evidence" value="ECO:0007669"/>
    <property type="project" value="TreeGrafter"/>
</dbReference>
<feature type="transmembrane region" description="Helical" evidence="8">
    <location>
        <begin position="76"/>
        <end position="97"/>
    </location>
</feature>
<feature type="compositionally biased region" description="Low complexity" evidence="7">
    <location>
        <begin position="10"/>
        <end position="25"/>
    </location>
</feature>
<dbReference type="GO" id="GO:0015293">
    <property type="term" value="F:symporter activity"/>
    <property type="evidence" value="ECO:0007669"/>
    <property type="project" value="UniProtKB-KW"/>
</dbReference>
<evidence type="ECO:0000256" key="8">
    <source>
        <dbReference type="SAM" id="Phobius"/>
    </source>
</evidence>
<feature type="region of interest" description="Disordered" evidence="7">
    <location>
        <begin position="466"/>
        <end position="502"/>
    </location>
</feature>
<feature type="transmembrane region" description="Helical" evidence="8">
    <location>
        <begin position="35"/>
        <end position="56"/>
    </location>
</feature>
<dbReference type="PANTHER" id="PTHR42865:SF7">
    <property type="entry name" value="PROTON_GLUTAMATE-ASPARTATE SYMPORTER"/>
    <property type="match status" value="1"/>
</dbReference>
<dbReference type="InterPro" id="IPR036458">
    <property type="entry name" value="Na:dicarbo_symporter_sf"/>
</dbReference>
<evidence type="ECO:0000313" key="10">
    <source>
        <dbReference type="Proteomes" id="UP000035265"/>
    </source>
</evidence>
<feature type="transmembrane region" description="Helical" evidence="8">
    <location>
        <begin position="198"/>
        <end position="215"/>
    </location>
</feature>
<keyword evidence="10" id="KW-1185">Reference proteome</keyword>
<comment type="caution">
    <text evidence="9">The sequence shown here is derived from an EMBL/GenBank/DDBJ whole genome shotgun (WGS) entry which is preliminary data.</text>
</comment>
<evidence type="ECO:0000256" key="1">
    <source>
        <dbReference type="ARBA" id="ARBA00004651"/>
    </source>
</evidence>
<dbReference type="InterPro" id="IPR001991">
    <property type="entry name" value="Na-dicarboxylate_symporter"/>
</dbReference>
<protein>
    <submittedName>
        <fullName evidence="9">Sodium:proton antiporter</fullName>
    </submittedName>
</protein>
<feature type="compositionally biased region" description="Acidic residues" evidence="7">
    <location>
        <begin position="466"/>
        <end position="475"/>
    </location>
</feature>
<feature type="transmembrane region" description="Helical" evidence="8">
    <location>
        <begin position="236"/>
        <end position="261"/>
    </location>
</feature>
<dbReference type="SUPFAM" id="SSF118215">
    <property type="entry name" value="Proton glutamate symport protein"/>
    <property type="match status" value="1"/>
</dbReference>
<accession>A0A0H2KR51</accession>
<comment type="subcellular location">
    <subcellularLocation>
        <location evidence="1">Cell membrane</location>
        <topology evidence="1">Multi-pass membrane protein</topology>
    </subcellularLocation>
</comment>
<dbReference type="Proteomes" id="UP000035265">
    <property type="component" value="Unassembled WGS sequence"/>
</dbReference>
<dbReference type="AlphaFoldDB" id="A0A0H2KR51"/>
<feature type="transmembrane region" description="Helical" evidence="8">
    <location>
        <begin position="399"/>
        <end position="423"/>
    </location>
</feature>
<sequence length="502" mass="51307">MSSTPSSAVSKADPQQASQAPASAPAKKKRRFPSFSVQILLGLAVGVGLGAVALAMGPQDAAGEVPNGLTTTLDTIGSSFVTLLKAVVPPLIFTAIVASIANLRTVTNAARLAGQTLLWFAITAAISVAVGIGLGLLFQPGNRASVSLDAASEPGRTGTWLDFLNGLIPGNVLGLGASTQVEVSDAGASASTSVNFNVLQILVVALVIGIAALKSGKKADPFLAFNRSALAIVQKVLWWIIRLAPIGTAGLIGYAIAAYGWTSLASLAWFAVAIYVGLAVVLFVVYPILLRTNGLKVSSYFKGAWPAIQLAFVSRSSIGTLPVTQRVTERNLGVPSEYASFAVPLAATTKMDGCASIYPAISAIFVAQIFGIDLSITDYLLIAFVSVVGSAATAGLTGAIVMLTLTLSTVGLPLAGVGLLLAIDPILDMGRTAVNVAGQALVPTIVAKREGILDLEQYEAATAEDLFVDEDDDASSEPTTEATSEATKAAPSGAKEPVGAPA</sequence>
<proteinExistence type="predicted"/>
<keyword evidence="6 8" id="KW-0472">Membrane</keyword>
<name>A0A0H2KR51_9MICO</name>
<evidence type="ECO:0000256" key="2">
    <source>
        <dbReference type="ARBA" id="ARBA00022448"/>
    </source>
</evidence>
<feature type="region of interest" description="Disordered" evidence="7">
    <location>
        <begin position="1"/>
        <end position="27"/>
    </location>
</feature>
<keyword evidence="4 8" id="KW-0812">Transmembrane</keyword>
<dbReference type="STRING" id="264251.FB00_04995"/>
<reference evidence="9 10" key="1">
    <citation type="submission" date="2014-05" db="EMBL/GenBank/DDBJ databases">
        <title>Cellulosimicrobium funkei U11 genome.</title>
        <authorList>
            <person name="Hu C."/>
            <person name="Gong Y."/>
            <person name="Wan W."/>
            <person name="Jiang M."/>
        </authorList>
    </citation>
    <scope>NUCLEOTIDE SEQUENCE [LARGE SCALE GENOMIC DNA]</scope>
    <source>
        <strain evidence="9 10">U11</strain>
    </source>
</reference>
<gene>
    <name evidence="9" type="ORF">FB00_04995</name>
</gene>
<dbReference type="PATRIC" id="fig|264251.5.peg.1026"/>
<feature type="compositionally biased region" description="Low complexity" evidence="7">
    <location>
        <begin position="476"/>
        <end position="492"/>
    </location>
</feature>
<dbReference type="Pfam" id="PF00375">
    <property type="entry name" value="SDF"/>
    <property type="match status" value="1"/>
</dbReference>
<evidence type="ECO:0000256" key="3">
    <source>
        <dbReference type="ARBA" id="ARBA00022475"/>
    </source>
</evidence>
<evidence type="ECO:0000256" key="4">
    <source>
        <dbReference type="ARBA" id="ARBA00022692"/>
    </source>
</evidence>
<dbReference type="Gene3D" id="1.10.3860.10">
    <property type="entry name" value="Sodium:dicarboxylate symporter"/>
    <property type="match status" value="1"/>
</dbReference>
<feature type="transmembrane region" description="Helical" evidence="8">
    <location>
        <begin position="117"/>
        <end position="138"/>
    </location>
</feature>
<dbReference type="GO" id="GO:0005886">
    <property type="term" value="C:plasma membrane"/>
    <property type="evidence" value="ECO:0007669"/>
    <property type="project" value="UniProtKB-SubCell"/>
</dbReference>
<keyword evidence="2" id="KW-0813">Transport</keyword>
<feature type="transmembrane region" description="Helical" evidence="8">
    <location>
        <begin position="267"/>
        <end position="289"/>
    </location>
</feature>
<evidence type="ECO:0000256" key="6">
    <source>
        <dbReference type="ARBA" id="ARBA00023136"/>
    </source>
</evidence>
<evidence type="ECO:0000256" key="7">
    <source>
        <dbReference type="SAM" id="MobiDB-lite"/>
    </source>
</evidence>
<feature type="transmembrane region" description="Helical" evidence="8">
    <location>
        <begin position="360"/>
        <end position="387"/>
    </location>
</feature>
<organism evidence="9 10">
    <name type="scientific">Cellulosimicrobium funkei</name>
    <dbReference type="NCBI Taxonomy" id="264251"/>
    <lineage>
        <taxon>Bacteria</taxon>
        <taxon>Bacillati</taxon>
        <taxon>Actinomycetota</taxon>
        <taxon>Actinomycetes</taxon>
        <taxon>Micrococcales</taxon>
        <taxon>Promicromonosporaceae</taxon>
        <taxon>Cellulosimicrobium</taxon>
    </lineage>
</organism>
<dbReference type="PRINTS" id="PR00173">
    <property type="entry name" value="EDTRNSPORT"/>
</dbReference>
<keyword evidence="3" id="KW-1003">Cell membrane</keyword>
<evidence type="ECO:0000313" key="9">
    <source>
        <dbReference type="EMBL" id="KLN35643.1"/>
    </source>
</evidence>